<dbReference type="GeneID" id="17293780"/>
<evidence type="ECO:0000313" key="3">
    <source>
        <dbReference type="Proteomes" id="UP000011087"/>
    </source>
</evidence>
<dbReference type="RefSeq" id="XP_005824053.1">
    <property type="nucleotide sequence ID" value="XM_005823996.1"/>
</dbReference>
<protein>
    <submittedName>
        <fullName evidence="1 2">Uncharacterized protein</fullName>
    </submittedName>
</protein>
<gene>
    <name evidence="1" type="ORF">GUITHDRAFT_155070</name>
</gene>
<keyword evidence="3" id="KW-1185">Reference proteome</keyword>
<reference evidence="1 3" key="1">
    <citation type="journal article" date="2012" name="Nature">
        <title>Algal genomes reveal evolutionary mosaicism and the fate of nucleomorphs.</title>
        <authorList>
            <consortium name="DOE Joint Genome Institute"/>
            <person name="Curtis B.A."/>
            <person name="Tanifuji G."/>
            <person name="Burki F."/>
            <person name="Gruber A."/>
            <person name="Irimia M."/>
            <person name="Maruyama S."/>
            <person name="Arias M.C."/>
            <person name="Ball S.G."/>
            <person name="Gile G.H."/>
            <person name="Hirakawa Y."/>
            <person name="Hopkins J.F."/>
            <person name="Kuo A."/>
            <person name="Rensing S.A."/>
            <person name="Schmutz J."/>
            <person name="Symeonidi A."/>
            <person name="Elias M."/>
            <person name="Eveleigh R.J."/>
            <person name="Herman E.K."/>
            <person name="Klute M.J."/>
            <person name="Nakayama T."/>
            <person name="Obornik M."/>
            <person name="Reyes-Prieto A."/>
            <person name="Armbrust E.V."/>
            <person name="Aves S.J."/>
            <person name="Beiko R.G."/>
            <person name="Coutinho P."/>
            <person name="Dacks J.B."/>
            <person name="Durnford D.G."/>
            <person name="Fast N.M."/>
            <person name="Green B.R."/>
            <person name="Grisdale C.J."/>
            <person name="Hempel F."/>
            <person name="Henrissat B."/>
            <person name="Hoppner M.P."/>
            <person name="Ishida K."/>
            <person name="Kim E."/>
            <person name="Koreny L."/>
            <person name="Kroth P.G."/>
            <person name="Liu Y."/>
            <person name="Malik S.B."/>
            <person name="Maier U.G."/>
            <person name="McRose D."/>
            <person name="Mock T."/>
            <person name="Neilson J.A."/>
            <person name="Onodera N.T."/>
            <person name="Poole A.M."/>
            <person name="Pritham E.J."/>
            <person name="Richards T.A."/>
            <person name="Rocap G."/>
            <person name="Roy S.W."/>
            <person name="Sarai C."/>
            <person name="Schaack S."/>
            <person name="Shirato S."/>
            <person name="Slamovits C.H."/>
            <person name="Spencer D.F."/>
            <person name="Suzuki S."/>
            <person name="Worden A.Z."/>
            <person name="Zauner S."/>
            <person name="Barry K."/>
            <person name="Bell C."/>
            <person name="Bharti A.K."/>
            <person name="Crow J.A."/>
            <person name="Grimwood J."/>
            <person name="Kramer R."/>
            <person name="Lindquist E."/>
            <person name="Lucas S."/>
            <person name="Salamov A."/>
            <person name="McFadden G.I."/>
            <person name="Lane C.E."/>
            <person name="Keeling P.J."/>
            <person name="Gray M.W."/>
            <person name="Grigoriev I.V."/>
            <person name="Archibald J.M."/>
        </authorList>
    </citation>
    <scope>NUCLEOTIDE SEQUENCE</scope>
    <source>
        <strain evidence="1 3">CCMP2712</strain>
    </source>
</reference>
<dbReference type="HOGENOM" id="CLU_944761_0_0_1"/>
<reference evidence="2" key="3">
    <citation type="submission" date="2016-03" db="UniProtKB">
        <authorList>
            <consortium name="EnsemblProtists"/>
        </authorList>
    </citation>
    <scope>IDENTIFICATION</scope>
</reference>
<dbReference type="PaxDb" id="55529-EKX37073"/>
<dbReference type="EMBL" id="JH993064">
    <property type="protein sequence ID" value="EKX37073.1"/>
    <property type="molecule type" value="Genomic_DNA"/>
</dbReference>
<proteinExistence type="predicted"/>
<evidence type="ECO:0000313" key="1">
    <source>
        <dbReference type="EMBL" id="EKX37073.1"/>
    </source>
</evidence>
<accession>L1ILD9</accession>
<dbReference type="AlphaFoldDB" id="L1ILD9"/>
<reference evidence="3" key="2">
    <citation type="submission" date="2012-11" db="EMBL/GenBank/DDBJ databases">
        <authorList>
            <person name="Kuo A."/>
            <person name="Curtis B.A."/>
            <person name="Tanifuji G."/>
            <person name="Burki F."/>
            <person name="Gruber A."/>
            <person name="Irimia M."/>
            <person name="Maruyama S."/>
            <person name="Arias M.C."/>
            <person name="Ball S.G."/>
            <person name="Gile G.H."/>
            <person name="Hirakawa Y."/>
            <person name="Hopkins J.F."/>
            <person name="Rensing S.A."/>
            <person name="Schmutz J."/>
            <person name="Symeonidi A."/>
            <person name="Elias M."/>
            <person name="Eveleigh R.J."/>
            <person name="Herman E.K."/>
            <person name="Klute M.J."/>
            <person name="Nakayama T."/>
            <person name="Obornik M."/>
            <person name="Reyes-Prieto A."/>
            <person name="Armbrust E.V."/>
            <person name="Aves S.J."/>
            <person name="Beiko R.G."/>
            <person name="Coutinho P."/>
            <person name="Dacks J.B."/>
            <person name="Durnford D.G."/>
            <person name="Fast N.M."/>
            <person name="Green B.R."/>
            <person name="Grisdale C."/>
            <person name="Hempe F."/>
            <person name="Henrissat B."/>
            <person name="Hoppner M.P."/>
            <person name="Ishida K.-I."/>
            <person name="Kim E."/>
            <person name="Koreny L."/>
            <person name="Kroth P.G."/>
            <person name="Liu Y."/>
            <person name="Malik S.-B."/>
            <person name="Maier U.G."/>
            <person name="McRose D."/>
            <person name="Mock T."/>
            <person name="Neilson J.A."/>
            <person name="Onodera N.T."/>
            <person name="Poole A.M."/>
            <person name="Pritham E.J."/>
            <person name="Richards T.A."/>
            <person name="Rocap G."/>
            <person name="Roy S.W."/>
            <person name="Sarai C."/>
            <person name="Schaack S."/>
            <person name="Shirato S."/>
            <person name="Slamovits C.H."/>
            <person name="Spencer D.F."/>
            <person name="Suzuki S."/>
            <person name="Worden A.Z."/>
            <person name="Zauner S."/>
            <person name="Barry K."/>
            <person name="Bell C."/>
            <person name="Bharti A.K."/>
            <person name="Crow J.A."/>
            <person name="Grimwood J."/>
            <person name="Kramer R."/>
            <person name="Lindquist E."/>
            <person name="Lucas S."/>
            <person name="Salamov A."/>
            <person name="McFadden G.I."/>
            <person name="Lane C.E."/>
            <person name="Keeling P.J."/>
            <person name="Gray M.W."/>
            <person name="Grigoriev I.V."/>
            <person name="Archibald J.M."/>
        </authorList>
    </citation>
    <scope>NUCLEOTIDE SEQUENCE</scope>
    <source>
        <strain evidence="3">CCMP2712</strain>
    </source>
</reference>
<evidence type="ECO:0000313" key="2">
    <source>
        <dbReference type="EnsemblProtists" id="EKX37073"/>
    </source>
</evidence>
<name>L1ILD9_GUITC</name>
<dbReference type="Proteomes" id="UP000011087">
    <property type="component" value="Unassembled WGS sequence"/>
</dbReference>
<dbReference type="EnsemblProtists" id="EKX37073">
    <property type="protein sequence ID" value="EKX37073"/>
    <property type="gene ID" value="GUITHDRAFT_155070"/>
</dbReference>
<organism evidence="1">
    <name type="scientific">Guillardia theta (strain CCMP2712)</name>
    <name type="common">Cryptophyte</name>
    <dbReference type="NCBI Taxonomy" id="905079"/>
    <lineage>
        <taxon>Eukaryota</taxon>
        <taxon>Cryptophyceae</taxon>
        <taxon>Pyrenomonadales</taxon>
        <taxon>Geminigeraceae</taxon>
        <taxon>Guillardia</taxon>
    </lineage>
</organism>
<sequence>MDEQILLTPGVGLSYFEDDQASMRRFGIIKRLVSETSVEVYILYDKILLEKVDQNITNHGLGNRNLRKIIQSMSESICYQSIYLDVVDIDMIEDLVNVQYPIFLDPHAPMPSLKNVQVVGHIFFKDGAQKSFCDISYFKMPNPERTISRFISGNDSISSSAAYLQMISDIESFKLSMKQWLKSRSSVYEKAGTRSLEFTCNVSIRSILRLVPRQMFKFIKVKRTSHNYTWVLPANIVSSKVFRQALDLPLKSAPQLQENLTQIFLGGPMYISIKRGNLVLGFETIASIGGMFGKLQWDDARGRKRR</sequence>
<dbReference type="KEGG" id="gtt:GUITHDRAFT_155070"/>